<dbReference type="PANTHER" id="PTHR30348:SF14">
    <property type="entry name" value="BLR8050 PROTEIN"/>
    <property type="match status" value="1"/>
</dbReference>
<evidence type="ECO:0000313" key="1">
    <source>
        <dbReference type="EMBL" id="SMH27563.1"/>
    </source>
</evidence>
<proteinExistence type="predicted"/>
<dbReference type="InterPro" id="IPR002763">
    <property type="entry name" value="DUF72"/>
</dbReference>
<sequence length="252" mass="27821">MQEHPLFIGTAGWSIASRYAAEFPAQGTHLERYARRLGCVEINTSFYRPHLPETYLRWAESVPDAFRFSVKLPKTITHEAGLVDAEAALDKFLQDIAGLGKKLGVLLAQLPPHLKFEMQTADGFFRLLRGKTASHIALEPRHPSWFGHEAESMMKTHHVARVAADPSRAANGDEPGGWDRLRYFRLHGTPDIYYSDYDAESLLTIGRRVAASAAGGAEVWCIFDNTANGHALGNALSLARSLGKPGKEPQDS</sequence>
<dbReference type="Pfam" id="PF01904">
    <property type="entry name" value="DUF72"/>
    <property type="match status" value="1"/>
</dbReference>
<dbReference type="AlphaFoldDB" id="A0A1X7MUE0"/>
<evidence type="ECO:0000313" key="2">
    <source>
        <dbReference type="Proteomes" id="UP000193083"/>
    </source>
</evidence>
<dbReference type="InterPro" id="IPR036520">
    <property type="entry name" value="UPF0759_sf"/>
</dbReference>
<protein>
    <submittedName>
        <fullName evidence="1">Uncharacterized conserved protein YecE, DUF72 family</fullName>
    </submittedName>
</protein>
<dbReference type="Gene3D" id="3.20.20.410">
    <property type="entry name" value="Protein of unknown function UPF0759"/>
    <property type="match status" value="1"/>
</dbReference>
<reference evidence="1 2" key="1">
    <citation type="submission" date="2017-04" db="EMBL/GenBank/DDBJ databases">
        <authorList>
            <person name="Afonso C.L."/>
            <person name="Miller P.J."/>
            <person name="Scott M.A."/>
            <person name="Spackman E."/>
            <person name="Goraichik I."/>
            <person name="Dimitrov K.M."/>
            <person name="Suarez D.L."/>
            <person name="Swayne D.E."/>
        </authorList>
    </citation>
    <scope>NUCLEOTIDE SEQUENCE [LARGE SCALE GENOMIC DNA]</scope>
    <source>
        <strain evidence="1 2">B5P</strain>
    </source>
</reference>
<dbReference type="Proteomes" id="UP000193083">
    <property type="component" value="Unassembled WGS sequence"/>
</dbReference>
<dbReference type="EMBL" id="FXBL01000004">
    <property type="protein sequence ID" value="SMH27563.1"/>
    <property type="molecule type" value="Genomic_DNA"/>
</dbReference>
<accession>A0A1X7MUE0</accession>
<dbReference type="PANTHER" id="PTHR30348">
    <property type="entry name" value="UNCHARACTERIZED PROTEIN YECE"/>
    <property type="match status" value="1"/>
</dbReference>
<dbReference type="RefSeq" id="WP_085462758.1">
    <property type="nucleotide sequence ID" value="NZ_FXBL01000004.1"/>
</dbReference>
<organism evidence="1 2">
    <name type="scientific">Mesorhizobium australicum</name>
    <dbReference type="NCBI Taxonomy" id="536018"/>
    <lineage>
        <taxon>Bacteria</taxon>
        <taxon>Pseudomonadati</taxon>
        <taxon>Pseudomonadota</taxon>
        <taxon>Alphaproteobacteria</taxon>
        <taxon>Hyphomicrobiales</taxon>
        <taxon>Phyllobacteriaceae</taxon>
        <taxon>Mesorhizobium</taxon>
    </lineage>
</organism>
<dbReference type="SUPFAM" id="SSF117396">
    <property type="entry name" value="TM1631-like"/>
    <property type="match status" value="1"/>
</dbReference>
<name>A0A1X7MUE0_9HYPH</name>
<keyword evidence="2" id="KW-1185">Reference proteome</keyword>
<dbReference type="OrthoDB" id="9780310at2"/>
<gene>
    <name evidence="1" type="ORF">SAMN02982922_0560</name>
</gene>